<accession>A0AAV4BA01</accession>
<proteinExistence type="predicted"/>
<name>A0AAV4BA01_9GAST</name>
<evidence type="ECO:0000313" key="3">
    <source>
        <dbReference type="Proteomes" id="UP000735302"/>
    </source>
</evidence>
<sequence length="85" mass="9682">MPQSRAQTQNKAKNLPKPLKFKKKRPTKMTEQAMKQKELQNQLSWQRPTEKEGKHHAKNANSGIIILPSGSQTKRSYAGTNELLV</sequence>
<evidence type="ECO:0000256" key="1">
    <source>
        <dbReference type="SAM" id="MobiDB-lite"/>
    </source>
</evidence>
<gene>
    <name evidence="2" type="ORF">PoB_004292300</name>
</gene>
<feature type="compositionally biased region" description="Polar residues" evidence="1">
    <location>
        <begin position="69"/>
        <end position="79"/>
    </location>
</feature>
<dbReference type="AlphaFoldDB" id="A0AAV4BA01"/>
<feature type="region of interest" description="Disordered" evidence="1">
    <location>
        <begin position="1"/>
        <end position="85"/>
    </location>
</feature>
<keyword evidence="3" id="KW-1185">Reference proteome</keyword>
<feature type="compositionally biased region" description="Polar residues" evidence="1">
    <location>
        <begin position="1"/>
        <end position="10"/>
    </location>
</feature>
<reference evidence="2 3" key="1">
    <citation type="journal article" date="2021" name="Elife">
        <title>Chloroplast acquisition without the gene transfer in kleptoplastic sea slugs, Plakobranchus ocellatus.</title>
        <authorList>
            <person name="Maeda T."/>
            <person name="Takahashi S."/>
            <person name="Yoshida T."/>
            <person name="Shimamura S."/>
            <person name="Takaki Y."/>
            <person name="Nagai Y."/>
            <person name="Toyoda A."/>
            <person name="Suzuki Y."/>
            <person name="Arimoto A."/>
            <person name="Ishii H."/>
            <person name="Satoh N."/>
            <person name="Nishiyama T."/>
            <person name="Hasebe M."/>
            <person name="Maruyama T."/>
            <person name="Minagawa J."/>
            <person name="Obokata J."/>
            <person name="Shigenobu S."/>
        </authorList>
    </citation>
    <scope>NUCLEOTIDE SEQUENCE [LARGE SCALE GENOMIC DNA]</scope>
</reference>
<protein>
    <submittedName>
        <fullName evidence="2">Uncharacterized protein</fullName>
    </submittedName>
</protein>
<comment type="caution">
    <text evidence="2">The sequence shown here is derived from an EMBL/GenBank/DDBJ whole genome shotgun (WGS) entry which is preliminary data.</text>
</comment>
<dbReference type="Proteomes" id="UP000735302">
    <property type="component" value="Unassembled WGS sequence"/>
</dbReference>
<dbReference type="EMBL" id="BLXT01004662">
    <property type="protein sequence ID" value="GFO16418.1"/>
    <property type="molecule type" value="Genomic_DNA"/>
</dbReference>
<evidence type="ECO:0000313" key="2">
    <source>
        <dbReference type="EMBL" id="GFO16418.1"/>
    </source>
</evidence>
<organism evidence="2 3">
    <name type="scientific">Plakobranchus ocellatus</name>
    <dbReference type="NCBI Taxonomy" id="259542"/>
    <lineage>
        <taxon>Eukaryota</taxon>
        <taxon>Metazoa</taxon>
        <taxon>Spiralia</taxon>
        <taxon>Lophotrochozoa</taxon>
        <taxon>Mollusca</taxon>
        <taxon>Gastropoda</taxon>
        <taxon>Heterobranchia</taxon>
        <taxon>Euthyneura</taxon>
        <taxon>Panpulmonata</taxon>
        <taxon>Sacoglossa</taxon>
        <taxon>Placobranchoidea</taxon>
        <taxon>Plakobranchidae</taxon>
        <taxon>Plakobranchus</taxon>
    </lineage>
</organism>